<gene>
    <name evidence="4" type="ORF">SAMN05421759_101441</name>
</gene>
<dbReference type="PANTHER" id="PTHR11079">
    <property type="entry name" value="CYTOSINE DEAMINASE FAMILY MEMBER"/>
    <property type="match status" value="1"/>
</dbReference>
<reference evidence="5" key="1">
    <citation type="submission" date="2017-01" db="EMBL/GenBank/DDBJ databases">
        <authorList>
            <person name="Varghese N."/>
            <person name="Submissions S."/>
        </authorList>
    </citation>
    <scope>NUCLEOTIDE SEQUENCE [LARGE SCALE GENOMIC DNA]</scope>
    <source>
        <strain evidence="5">DSM 29430</strain>
    </source>
</reference>
<dbReference type="Proteomes" id="UP000186684">
    <property type="component" value="Unassembled WGS sequence"/>
</dbReference>
<protein>
    <submittedName>
        <fullName evidence="4">Cytidine and deoxycytidylate deaminase zinc-binding region</fullName>
    </submittedName>
</protein>
<evidence type="ECO:0000256" key="2">
    <source>
        <dbReference type="ARBA" id="ARBA00022833"/>
    </source>
</evidence>
<evidence type="ECO:0000313" key="4">
    <source>
        <dbReference type="EMBL" id="SIS56268.1"/>
    </source>
</evidence>
<dbReference type="OrthoDB" id="7768233at2"/>
<evidence type="ECO:0000256" key="1">
    <source>
        <dbReference type="ARBA" id="ARBA00022723"/>
    </source>
</evidence>
<keyword evidence="2" id="KW-0862">Zinc</keyword>
<dbReference type="STRING" id="633194.SAMN05421759_101441"/>
<dbReference type="GO" id="GO:0008270">
    <property type="term" value="F:zinc ion binding"/>
    <property type="evidence" value="ECO:0007669"/>
    <property type="project" value="InterPro"/>
</dbReference>
<dbReference type="Gene3D" id="3.40.140.10">
    <property type="entry name" value="Cytidine Deaminase, domain 2"/>
    <property type="match status" value="1"/>
</dbReference>
<dbReference type="CDD" id="cd01285">
    <property type="entry name" value="nucleoside_deaminase"/>
    <property type="match status" value="1"/>
</dbReference>
<feature type="domain" description="CMP/dCMP-type deaminase" evidence="3">
    <location>
        <begin position="7"/>
        <end position="119"/>
    </location>
</feature>
<dbReference type="PANTHER" id="PTHR11079:SF161">
    <property type="entry name" value="CMP_DCMP-TYPE DEAMINASE DOMAIN-CONTAINING PROTEIN"/>
    <property type="match status" value="1"/>
</dbReference>
<dbReference type="GO" id="GO:0047974">
    <property type="term" value="F:guanosine deaminase activity"/>
    <property type="evidence" value="ECO:0007669"/>
    <property type="project" value="TreeGrafter"/>
</dbReference>
<dbReference type="InterPro" id="IPR016193">
    <property type="entry name" value="Cytidine_deaminase-like"/>
</dbReference>
<accession>A0A1N7K3Z0</accession>
<dbReference type="Pfam" id="PF00383">
    <property type="entry name" value="dCMP_cyt_deam_1"/>
    <property type="match status" value="1"/>
</dbReference>
<dbReference type="InterPro" id="IPR002125">
    <property type="entry name" value="CMP_dCMP_dom"/>
</dbReference>
<proteinExistence type="predicted"/>
<name>A0A1N7K3Z0_9RHOB</name>
<dbReference type="AlphaFoldDB" id="A0A1N7K3Z0"/>
<organism evidence="4 5">
    <name type="scientific">Roseivivax lentus</name>
    <dbReference type="NCBI Taxonomy" id="633194"/>
    <lineage>
        <taxon>Bacteria</taxon>
        <taxon>Pseudomonadati</taxon>
        <taxon>Pseudomonadota</taxon>
        <taxon>Alphaproteobacteria</taxon>
        <taxon>Rhodobacterales</taxon>
        <taxon>Roseobacteraceae</taxon>
        <taxon>Roseivivax</taxon>
    </lineage>
</organism>
<evidence type="ECO:0000313" key="5">
    <source>
        <dbReference type="Proteomes" id="UP000186684"/>
    </source>
</evidence>
<dbReference type="EMBL" id="FTOQ01000001">
    <property type="protein sequence ID" value="SIS56268.1"/>
    <property type="molecule type" value="Genomic_DNA"/>
</dbReference>
<dbReference type="PROSITE" id="PS00903">
    <property type="entry name" value="CYT_DCMP_DEAMINASES_1"/>
    <property type="match status" value="1"/>
</dbReference>
<dbReference type="RefSeq" id="WP_076444535.1">
    <property type="nucleotide sequence ID" value="NZ_FTOQ01000001.1"/>
</dbReference>
<dbReference type="InterPro" id="IPR016192">
    <property type="entry name" value="APOBEC/CMP_deaminase_Zn-bd"/>
</dbReference>
<evidence type="ECO:0000259" key="3">
    <source>
        <dbReference type="PROSITE" id="PS51747"/>
    </source>
</evidence>
<keyword evidence="1" id="KW-0479">Metal-binding</keyword>
<dbReference type="GO" id="GO:0006152">
    <property type="term" value="P:purine nucleoside catabolic process"/>
    <property type="evidence" value="ECO:0007669"/>
    <property type="project" value="TreeGrafter"/>
</dbReference>
<dbReference type="PROSITE" id="PS51747">
    <property type="entry name" value="CYT_DCMP_DEAMINASES_2"/>
    <property type="match status" value="1"/>
</dbReference>
<sequence length="153" mass="16673">MSFALTETEEEALDQVIARARALHDGTGPVFTAAIVQDTRIVAVEANEVAETTDPTRHAEVVAIARAARALGSTDLSGSTLIASMQPCEMCLAAMRWAGIDRLVFAMTQDEAPDFFQFPQLRLEDYARATQDAFAWRGGVRIAEVRHIYGGSE</sequence>
<dbReference type="SUPFAM" id="SSF53927">
    <property type="entry name" value="Cytidine deaminase-like"/>
    <property type="match status" value="1"/>
</dbReference>
<keyword evidence="5" id="KW-1185">Reference proteome</keyword>